<protein>
    <submittedName>
        <fullName evidence="12 13">Uncharacterized protein</fullName>
    </submittedName>
</protein>
<evidence type="ECO:0000313" key="12">
    <source>
        <dbReference type="EMBL" id="ESO07588.1"/>
    </source>
</evidence>
<dbReference type="Pfam" id="PF01153">
    <property type="entry name" value="Glypican"/>
    <property type="match status" value="1"/>
</dbReference>
<evidence type="ECO:0000256" key="11">
    <source>
        <dbReference type="SAM" id="SignalP"/>
    </source>
</evidence>
<evidence type="ECO:0000256" key="6">
    <source>
        <dbReference type="ARBA" id="ARBA00022974"/>
    </source>
</evidence>
<organism evidence="13 14">
    <name type="scientific">Helobdella robusta</name>
    <name type="common">Californian leech</name>
    <dbReference type="NCBI Taxonomy" id="6412"/>
    <lineage>
        <taxon>Eukaryota</taxon>
        <taxon>Metazoa</taxon>
        <taxon>Spiralia</taxon>
        <taxon>Lophotrochozoa</taxon>
        <taxon>Annelida</taxon>
        <taxon>Clitellata</taxon>
        <taxon>Hirudinea</taxon>
        <taxon>Rhynchobdellida</taxon>
        <taxon>Glossiphoniidae</taxon>
        <taxon>Helobdella</taxon>
    </lineage>
</organism>
<dbReference type="InterPro" id="IPR001863">
    <property type="entry name" value="Glypican"/>
</dbReference>
<dbReference type="EnsemblMetazoa" id="HelroT170136">
    <property type="protein sequence ID" value="HelroP170136"/>
    <property type="gene ID" value="HelroG170136"/>
</dbReference>
<dbReference type="AlphaFoldDB" id="T1F2P4"/>
<dbReference type="EMBL" id="AMQM01003479">
    <property type="status" value="NOT_ANNOTATED_CDS"/>
    <property type="molecule type" value="Genomic_DNA"/>
</dbReference>
<comment type="subcellular location">
    <subcellularLocation>
        <location evidence="1">Cell membrane</location>
        <topology evidence="1">Lipid-anchor</topology>
        <topology evidence="1">GPI-anchor</topology>
    </subcellularLocation>
</comment>
<name>T1F2P4_HELRO</name>
<reference evidence="13" key="3">
    <citation type="submission" date="2015-06" db="UniProtKB">
        <authorList>
            <consortium name="EnsemblMetazoa"/>
        </authorList>
    </citation>
    <scope>IDENTIFICATION</scope>
</reference>
<dbReference type="Proteomes" id="UP000015101">
    <property type="component" value="Unassembled WGS sequence"/>
</dbReference>
<evidence type="ECO:0000256" key="4">
    <source>
        <dbReference type="ARBA" id="ARBA00022622"/>
    </source>
</evidence>
<evidence type="ECO:0000313" key="14">
    <source>
        <dbReference type="Proteomes" id="UP000015101"/>
    </source>
</evidence>
<evidence type="ECO:0000256" key="8">
    <source>
        <dbReference type="ARBA" id="ARBA00023180"/>
    </source>
</evidence>
<dbReference type="HOGENOM" id="CLU_1497852_0_0_1"/>
<evidence type="ECO:0000256" key="7">
    <source>
        <dbReference type="ARBA" id="ARBA00023136"/>
    </source>
</evidence>
<keyword evidence="5 11" id="KW-0732">Signal</keyword>
<evidence type="ECO:0000256" key="5">
    <source>
        <dbReference type="ARBA" id="ARBA00022729"/>
    </source>
</evidence>
<comment type="similarity">
    <text evidence="2">Belongs to the glypican family.</text>
</comment>
<dbReference type="EMBL" id="KB096183">
    <property type="protein sequence ID" value="ESO07588.1"/>
    <property type="molecule type" value="Genomic_DNA"/>
</dbReference>
<keyword evidence="4" id="KW-0336">GPI-anchor</keyword>
<feature type="chain" id="PRO_5010980194" evidence="11">
    <location>
        <begin position="28"/>
        <end position="180"/>
    </location>
</feature>
<dbReference type="GO" id="GO:0098552">
    <property type="term" value="C:side of membrane"/>
    <property type="evidence" value="ECO:0007669"/>
    <property type="project" value="UniProtKB-KW"/>
</dbReference>
<accession>T1F2P4</accession>
<dbReference type="GO" id="GO:0005886">
    <property type="term" value="C:plasma membrane"/>
    <property type="evidence" value="ECO:0007669"/>
    <property type="project" value="UniProtKB-SubCell"/>
</dbReference>
<evidence type="ECO:0000256" key="2">
    <source>
        <dbReference type="ARBA" id="ARBA00010260"/>
    </source>
</evidence>
<proteinExistence type="inferred from homology"/>
<dbReference type="InParanoid" id="T1F2P4"/>
<keyword evidence="10" id="KW-0449">Lipoprotein</keyword>
<evidence type="ECO:0000256" key="3">
    <source>
        <dbReference type="ARBA" id="ARBA00022475"/>
    </source>
</evidence>
<evidence type="ECO:0000256" key="10">
    <source>
        <dbReference type="ARBA" id="ARBA00023288"/>
    </source>
</evidence>
<keyword evidence="7" id="KW-0472">Membrane</keyword>
<keyword evidence="14" id="KW-1185">Reference proteome</keyword>
<reference evidence="12 14" key="2">
    <citation type="journal article" date="2013" name="Nature">
        <title>Insights into bilaterian evolution from three spiralian genomes.</title>
        <authorList>
            <person name="Simakov O."/>
            <person name="Marletaz F."/>
            <person name="Cho S.J."/>
            <person name="Edsinger-Gonzales E."/>
            <person name="Havlak P."/>
            <person name="Hellsten U."/>
            <person name="Kuo D.H."/>
            <person name="Larsson T."/>
            <person name="Lv J."/>
            <person name="Arendt D."/>
            <person name="Savage R."/>
            <person name="Osoegawa K."/>
            <person name="de Jong P."/>
            <person name="Grimwood J."/>
            <person name="Chapman J.A."/>
            <person name="Shapiro H."/>
            <person name="Aerts A."/>
            <person name="Otillar R.P."/>
            <person name="Terry A.Y."/>
            <person name="Boore J.L."/>
            <person name="Grigoriev I.V."/>
            <person name="Lindberg D.R."/>
            <person name="Seaver E.C."/>
            <person name="Weisblat D.A."/>
            <person name="Putnam N.H."/>
            <person name="Rokhsar D.S."/>
        </authorList>
    </citation>
    <scope>NUCLEOTIDE SEQUENCE</scope>
</reference>
<gene>
    <name evidence="13" type="primary">20203093</name>
    <name evidence="12" type="ORF">HELRODRAFT_170136</name>
</gene>
<keyword evidence="6" id="KW-0654">Proteoglycan</keyword>
<evidence type="ECO:0000256" key="1">
    <source>
        <dbReference type="ARBA" id="ARBA00004609"/>
    </source>
</evidence>
<feature type="signal peptide" evidence="11">
    <location>
        <begin position="1"/>
        <end position="27"/>
    </location>
</feature>
<evidence type="ECO:0000256" key="9">
    <source>
        <dbReference type="ARBA" id="ARBA00023207"/>
    </source>
</evidence>
<dbReference type="GeneID" id="20203093"/>
<evidence type="ECO:0000313" key="13">
    <source>
        <dbReference type="EnsemblMetazoa" id="HelroP170136"/>
    </source>
</evidence>
<keyword evidence="9" id="KW-0357">Heparan sulfate</keyword>
<dbReference type="KEGG" id="hro:HELRODRAFT_170136"/>
<dbReference type="GO" id="GO:0009966">
    <property type="term" value="P:regulation of signal transduction"/>
    <property type="evidence" value="ECO:0007669"/>
    <property type="project" value="InterPro"/>
</dbReference>
<keyword evidence="3" id="KW-1003">Cell membrane</keyword>
<sequence>MAKLLKIWFYSFITIISLLPDIKKVTCNDNSTVATAKKLPADNTKVHYIVTTSHARTTSVPVVRLSPATTTTTVRTTTAALARTTQQTSELSCSSVKKWWLSKGIDKKHVSDHSLKNDSHLGTCMRGGGLRTCCTQVMEHKLEQIARQQLNTTIFKHQVERLKDSFSEKAIALFGEFTFN</sequence>
<keyword evidence="8" id="KW-0325">Glycoprotein</keyword>
<dbReference type="CTD" id="20203093"/>
<dbReference type="RefSeq" id="XP_009014199.1">
    <property type="nucleotide sequence ID" value="XM_009015951.1"/>
</dbReference>
<reference evidence="14" key="1">
    <citation type="submission" date="2012-12" db="EMBL/GenBank/DDBJ databases">
        <authorList>
            <person name="Hellsten U."/>
            <person name="Grimwood J."/>
            <person name="Chapman J.A."/>
            <person name="Shapiro H."/>
            <person name="Aerts A."/>
            <person name="Otillar R.P."/>
            <person name="Terry A.Y."/>
            <person name="Boore J.L."/>
            <person name="Simakov O."/>
            <person name="Marletaz F."/>
            <person name="Cho S.-J."/>
            <person name="Edsinger-Gonzales E."/>
            <person name="Havlak P."/>
            <person name="Kuo D.-H."/>
            <person name="Larsson T."/>
            <person name="Lv J."/>
            <person name="Arendt D."/>
            <person name="Savage R."/>
            <person name="Osoegawa K."/>
            <person name="de Jong P."/>
            <person name="Lindberg D.R."/>
            <person name="Seaver E.C."/>
            <person name="Weisblat D.A."/>
            <person name="Putnam N.H."/>
            <person name="Grigoriev I.V."/>
            <person name="Rokhsar D.S."/>
        </authorList>
    </citation>
    <scope>NUCLEOTIDE SEQUENCE</scope>
</reference>